<evidence type="ECO:0000313" key="3">
    <source>
        <dbReference type="Proteomes" id="UP001189429"/>
    </source>
</evidence>
<reference evidence="2" key="1">
    <citation type="submission" date="2023-10" db="EMBL/GenBank/DDBJ databases">
        <authorList>
            <person name="Chen Y."/>
            <person name="Shah S."/>
            <person name="Dougan E. K."/>
            <person name="Thang M."/>
            <person name="Chan C."/>
        </authorList>
    </citation>
    <scope>NUCLEOTIDE SEQUENCE [LARGE SCALE GENOMIC DNA]</scope>
</reference>
<organism evidence="2 3">
    <name type="scientific">Prorocentrum cordatum</name>
    <dbReference type="NCBI Taxonomy" id="2364126"/>
    <lineage>
        <taxon>Eukaryota</taxon>
        <taxon>Sar</taxon>
        <taxon>Alveolata</taxon>
        <taxon>Dinophyceae</taxon>
        <taxon>Prorocentrales</taxon>
        <taxon>Prorocentraceae</taxon>
        <taxon>Prorocentrum</taxon>
    </lineage>
</organism>
<protein>
    <submittedName>
        <fullName evidence="2">Uncharacterized protein</fullName>
    </submittedName>
</protein>
<gene>
    <name evidence="2" type="ORF">PCOR1329_LOCUS21478</name>
</gene>
<keyword evidence="1" id="KW-0812">Transmembrane</keyword>
<dbReference type="EMBL" id="CAUYUJ010007080">
    <property type="protein sequence ID" value="CAK0819490.1"/>
    <property type="molecule type" value="Genomic_DNA"/>
</dbReference>
<proteinExistence type="predicted"/>
<feature type="transmembrane region" description="Helical" evidence="1">
    <location>
        <begin position="57"/>
        <end position="77"/>
    </location>
</feature>
<name>A0ABN9RMF6_9DINO</name>
<accession>A0ABN9RMF6</accession>
<evidence type="ECO:0000256" key="1">
    <source>
        <dbReference type="SAM" id="Phobius"/>
    </source>
</evidence>
<dbReference type="Proteomes" id="UP001189429">
    <property type="component" value="Unassembled WGS sequence"/>
</dbReference>
<comment type="caution">
    <text evidence="2">The sequence shown here is derived from an EMBL/GenBank/DDBJ whole genome shotgun (WGS) entry which is preliminary data.</text>
</comment>
<evidence type="ECO:0000313" key="2">
    <source>
        <dbReference type="EMBL" id="CAK0819490.1"/>
    </source>
</evidence>
<keyword evidence="1" id="KW-0472">Membrane</keyword>
<feature type="transmembrane region" description="Helical" evidence="1">
    <location>
        <begin position="89"/>
        <end position="110"/>
    </location>
</feature>
<sequence>MDLLLFPSATAEDRRIGKRQGFRTYAPKVFRCIGLHAVLSLSGFAAAAFSYQCHAVHVVWICCVMIGCIDAGFRFYYECAGVGYKQPGLHFGFVRMAVAWALVLPTYLLAC</sequence>
<feature type="transmembrane region" description="Helical" evidence="1">
    <location>
        <begin position="29"/>
        <end position="51"/>
    </location>
</feature>
<keyword evidence="3" id="KW-1185">Reference proteome</keyword>
<keyword evidence="1" id="KW-1133">Transmembrane helix</keyword>